<organism evidence="3 4">
    <name type="scientific">Aliicoccus persicus</name>
    <dbReference type="NCBI Taxonomy" id="930138"/>
    <lineage>
        <taxon>Bacteria</taxon>
        <taxon>Bacillati</taxon>
        <taxon>Bacillota</taxon>
        <taxon>Bacilli</taxon>
        <taxon>Bacillales</taxon>
        <taxon>Staphylococcaceae</taxon>
        <taxon>Aliicoccus</taxon>
    </lineage>
</organism>
<gene>
    <name evidence="2" type="ORF">K8V35_07530</name>
    <name evidence="3" type="ORF">SAMN05192557_0386</name>
</gene>
<evidence type="ECO:0000313" key="2">
    <source>
        <dbReference type="EMBL" id="HJE20188.1"/>
    </source>
</evidence>
<reference evidence="3 4" key="1">
    <citation type="submission" date="2016-10" db="EMBL/GenBank/DDBJ databases">
        <authorList>
            <person name="Varghese N."/>
            <person name="Submissions S."/>
        </authorList>
    </citation>
    <scope>NUCLEOTIDE SEQUENCE [LARGE SCALE GENOMIC DNA]</scope>
    <source>
        <strain evidence="3 4">IBRC-M10081</strain>
    </source>
</reference>
<dbReference type="EMBL" id="FOIT01000001">
    <property type="protein sequence ID" value="SEV83957.1"/>
    <property type="molecule type" value="Genomic_DNA"/>
</dbReference>
<keyword evidence="4" id="KW-1185">Reference proteome</keyword>
<reference evidence="2" key="2">
    <citation type="journal article" date="2021" name="PeerJ">
        <title>Extensive microbial diversity within the chicken gut microbiome revealed by metagenomics and culture.</title>
        <authorList>
            <person name="Gilroy R."/>
            <person name="Ravi A."/>
            <person name="Getino M."/>
            <person name="Pursley I."/>
            <person name="Horton D.L."/>
            <person name="Alikhan N.F."/>
            <person name="Baker D."/>
            <person name="Gharbi K."/>
            <person name="Hall N."/>
            <person name="Watson M."/>
            <person name="Adriaenssens E.M."/>
            <person name="Foster-Nyarko E."/>
            <person name="Jarju S."/>
            <person name="Secka A."/>
            <person name="Antonio M."/>
            <person name="Oren A."/>
            <person name="Chaudhuri R.R."/>
            <person name="La Ragione R."/>
            <person name="Hildebrand F."/>
            <person name="Pallen M.J."/>
        </authorList>
    </citation>
    <scope>NUCLEOTIDE SEQUENCE</scope>
    <source>
        <strain evidence="2">6019</strain>
    </source>
</reference>
<dbReference type="SUPFAM" id="SSF51430">
    <property type="entry name" value="NAD(P)-linked oxidoreductase"/>
    <property type="match status" value="1"/>
</dbReference>
<dbReference type="Proteomes" id="UP000763505">
    <property type="component" value="Unassembled WGS sequence"/>
</dbReference>
<dbReference type="Proteomes" id="UP000243605">
    <property type="component" value="Unassembled WGS sequence"/>
</dbReference>
<name>A0A662Z4F3_9STAP</name>
<dbReference type="PANTHER" id="PTHR43312">
    <property type="entry name" value="D-THREO-ALDOSE 1-DEHYDROGENASE"/>
    <property type="match status" value="1"/>
</dbReference>
<dbReference type="InterPro" id="IPR036812">
    <property type="entry name" value="NAD(P)_OxRdtase_dom_sf"/>
</dbReference>
<evidence type="ECO:0000313" key="3">
    <source>
        <dbReference type="EMBL" id="SEV83957.1"/>
    </source>
</evidence>
<protein>
    <submittedName>
        <fullName evidence="2">Aldo/keto reductase</fullName>
    </submittedName>
    <submittedName>
        <fullName evidence="3">Predicted oxidoreductase</fullName>
    </submittedName>
</protein>
<evidence type="ECO:0000313" key="4">
    <source>
        <dbReference type="Proteomes" id="UP000243605"/>
    </source>
</evidence>
<feature type="domain" description="NADP-dependent oxidoreductase" evidence="1">
    <location>
        <begin position="17"/>
        <end position="290"/>
    </location>
</feature>
<accession>A0A662Z4F3</accession>
<dbReference type="RefSeq" id="WP_091473377.1">
    <property type="nucleotide sequence ID" value="NZ_FOIT01000001.1"/>
</dbReference>
<dbReference type="OrthoDB" id="9773828at2"/>
<reference evidence="2" key="3">
    <citation type="submission" date="2021-09" db="EMBL/GenBank/DDBJ databases">
        <authorList>
            <person name="Gilroy R."/>
        </authorList>
    </citation>
    <scope>NUCLEOTIDE SEQUENCE</scope>
    <source>
        <strain evidence="2">6019</strain>
    </source>
</reference>
<dbReference type="EMBL" id="DYYI01000080">
    <property type="protein sequence ID" value="HJE20188.1"/>
    <property type="molecule type" value="Genomic_DNA"/>
</dbReference>
<sequence length="304" mass="34671">MKIIHTKDQQPISQFSLGMMNLPLDNKIEVEAIIEYALSVGINYFDTADLYQFGDNEKVVGEILSKYRSQYNFTVGTKVGNKFNEMKREQIGWNPSKKHIIESVKDSLQRLNVSSIDLYQLHGGTIEDNKDETIEAFESLKQEGIIKSYGISSIRLNVIDYYAKNSNISTLMSQFNILDNRPLETLDMIQDDIVMLARGPLMQGLLTDKYLEVLSKKHKGGVLGINKDELVNQLSTLQEKYDSLTELSYSFLKYHNAVIVNGVSSLEQLKENVTAFNNASSLDASEYDDLYKQLNILKYEEHRP</sequence>
<evidence type="ECO:0000259" key="1">
    <source>
        <dbReference type="Pfam" id="PF00248"/>
    </source>
</evidence>
<dbReference type="Gene3D" id="3.20.20.100">
    <property type="entry name" value="NADP-dependent oxidoreductase domain"/>
    <property type="match status" value="1"/>
</dbReference>
<dbReference type="Pfam" id="PF00248">
    <property type="entry name" value="Aldo_ket_red"/>
    <property type="match status" value="1"/>
</dbReference>
<dbReference type="InterPro" id="IPR053135">
    <property type="entry name" value="AKR2_Oxidoreductase"/>
</dbReference>
<dbReference type="InterPro" id="IPR023210">
    <property type="entry name" value="NADP_OxRdtase_dom"/>
</dbReference>
<dbReference type="PANTHER" id="PTHR43312:SF1">
    <property type="entry name" value="NADP-DEPENDENT OXIDOREDUCTASE DOMAIN-CONTAINING PROTEIN"/>
    <property type="match status" value="1"/>
</dbReference>
<dbReference type="AlphaFoldDB" id="A0A662Z4F3"/>
<dbReference type="CDD" id="cd19086">
    <property type="entry name" value="AKR_AKR11C1"/>
    <property type="match status" value="1"/>
</dbReference>
<proteinExistence type="predicted"/>